<feature type="transmembrane region" description="Helical" evidence="4">
    <location>
        <begin position="182"/>
        <end position="205"/>
    </location>
</feature>
<evidence type="ECO:0000256" key="2">
    <source>
        <dbReference type="ARBA" id="ARBA00008749"/>
    </source>
</evidence>
<evidence type="ECO:0000259" key="5">
    <source>
        <dbReference type="Pfam" id="PF00487"/>
    </source>
</evidence>
<dbReference type="CDD" id="cd03507">
    <property type="entry name" value="Delta12-FADS-like"/>
    <property type="match status" value="1"/>
</dbReference>
<protein>
    <submittedName>
        <fullName evidence="6">Omega-3 fatty acid desaturase</fullName>
    </submittedName>
</protein>
<gene>
    <name evidence="6" type="ORF">RINTHH_1140</name>
</gene>
<sequence>MTLPFSLSDIKAAIPSECFVPNIGKSFLFFFRDVAIIALLYLIAFRLDSWLLFPIFWVIQGTMFWALFVIGHDCGHQSFSRHKWLNDLIGHICHIPILVPYHGWRISHKTHHKNTGHLDNDESWYPVSESDYNNMPVAQKIGRYYLFLFAYPIYLFRRSPNKEGSHFFPGSPLFKQSEKWDIITSSVLWFAMVCLLASFAYQWGWVWLLKYYLGPYIVFVIWLDLVTFLHHTEIDIPWYRDEEWTFLKGALSTIDRNYGFINHIHHDIGTHVAHHIFLNMPHYNLKKATEAIKPILGEYFRKSEEPIWISMWHSCINCHFVPNTGNKVYYSSNNK</sequence>
<keyword evidence="4" id="KW-0472">Membrane</keyword>
<accession>M1WQB2</accession>
<proteinExistence type="inferred from homology"/>
<keyword evidence="4" id="KW-1133">Transmembrane helix</keyword>
<dbReference type="GO" id="GO:0016491">
    <property type="term" value="F:oxidoreductase activity"/>
    <property type="evidence" value="ECO:0007669"/>
    <property type="project" value="InterPro"/>
</dbReference>
<dbReference type="Pfam" id="PF00487">
    <property type="entry name" value="FA_desaturase"/>
    <property type="match status" value="1"/>
</dbReference>
<feature type="transmembrane region" description="Helical" evidence="4">
    <location>
        <begin position="211"/>
        <end position="230"/>
    </location>
</feature>
<feature type="transmembrane region" description="Helical" evidence="4">
    <location>
        <begin position="50"/>
        <end position="71"/>
    </location>
</feature>
<reference evidence="7" key="2">
    <citation type="submission" date="2016-01" db="EMBL/GenBank/DDBJ databases">
        <title>Diatom-associated endosymboitic cyanobacterium lacks core nitrogen metabolism enzymes.</title>
        <authorList>
            <person name="Hilton J.A."/>
            <person name="Foster R.A."/>
            <person name="Tripp H.J."/>
            <person name="Carter B.J."/>
            <person name="Zehr J.P."/>
            <person name="Villareal T.A."/>
        </authorList>
    </citation>
    <scope>NUCLEOTIDE SEQUENCE [LARGE SCALE GENOMIC DNA]</scope>
    <source>
        <strain evidence="7">HH01</strain>
    </source>
</reference>
<dbReference type="PANTHER" id="PTHR32100">
    <property type="entry name" value="OMEGA-6 FATTY ACID DESATURASE, CHLOROPLASTIC"/>
    <property type="match status" value="1"/>
</dbReference>
<evidence type="ECO:0000313" key="7">
    <source>
        <dbReference type="Proteomes" id="UP000053051"/>
    </source>
</evidence>
<feature type="domain" description="Fatty acid desaturase" evidence="5">
    <location>
        <begin position="49"/>
        <end position="299"/>
    </location>
</feature>
<dbReference type="EMBL" id="CAIY01000005">
    <property type="protein sequence ID" value="CCH66269.1"/>
    <property type="molecule type" value="Genomic_DNA"/>
</dbReference>
<dbReference type="GO" id="GO:0006629">
    <property type="term" value="P:lipid metabolic process"/>
    <property type="evidence" value="ECO:0007669"/>
    <property type="project" value="InterPro"/>
</dbReference>
<dbReference type="Proteomes" id="UP000053051">
    <property type="component" value="Unassembled WGS sequence"/>
</dbReference>
<keyword evidence="4" id="KW-0812">Transmembrane</keyword>
<evidence type="ECO:0000256" key="1">
    <source>
        <dbReference type="ARBA" id="ARBA00001954"/>
    </source>
</evidence>
<keyword evidence="7" id="KW-1185">Reference proteome</keyword>
<comment type="cofactor">
    <cofactor evidence="1">
        <name>Fe(2+)</name>
        <dbReference type="ChEBI" id="CHEBI:29033"/>
    </cofactor>
</comment>
<comment type="similarity">
    <text evidence="2">Belongs to the fatty acid desaturase type 2 family.</text>
</comment>
<evidence type="ECO:0000313" key="6">
    <source>
        <dbReference type="EMBL" id="CCH66269.1"/>
    </source>
</evidence>
<dbReference type="InterPro" id="IPR005804">
    <property type="entry name" value="FA_desaturase_dom"/>
</dbReference>
<comment type="caution">
    <text evidence="6">The sequence shown here is derived from an EMBL/GenBank/DDBJ whole genome shotgun (WGS) entry which is preliminary data.</text>
</comment>
<evidence type="ECO:0000256" key="3">
    <source>
        <dbReference type="ARBA" id="ARBA00023004"/>
    </source>
</evidence>
<dbReference type="RefSeq" id="WP_008231539.1">
    <property type="nucleotide sequence ID" value="NZ_CAIY01000005.1"/>
</dbReference>
<dbReference type="AlphaFoldDB" id="M1WQB2"/>
<organism evidence="6 7">
    <name type="scientific">Richelia intracellularis HH01</name>
    <dbReference type="NCBI Taxonomy" id="1165094"/>
    <lineage>
        <taxon>Bacteria</taxon>
        <taxon>Bacillati</taxon>
        <taxon>Cyanobacteriota</taxon>
        <taxon>Cyanophyceae</taxon>
        <taxon>Nostocales</taxon>
        <taxon>Nostocaceae</taxon>
        <taxon>Richelia</taxon>
    </lineage>
</organism>
<dbReference type="InterPro" id="IPR012171">
    <property type="entry name" value="Fatty_acid_desaturase"/>
</dbReference>
<name>M1WQB2_9NOST</name>
<dbReference type="OrthoDB" id="9769653at2"/>
<evidence type="ECO:0000256" key="4">
    <source>
        <dbReference type="SAM" id="Phobius"/>
    </source>
</evidence>
<dbReference type="STRING" id="1165094.RINTHH_1140"/>
<reference evidence="6 7" key="1">
    <citation type="submission" date="2012-05" db="EMBL/GenBank/DDBJ databases">
        <authorList>
            <person name="Hilton J."/>
        </authorList>
    </citation>
    <scope>NUCLEOTIDE SEQUENCE [LARGE SCALE GENOMIC DNA]</scope>
    <source>
        <strain evidence="6 7">HH01</strain>
    </source>
</reference>
<keyword evidence="3" id="KW-0408">Iron</keyword>
<feature type="transmembrane region" description="Helical" evidence="4">
    <location>
        <begin position="27"/>
        <end position="44"/>
    </location>
</feature>